<proteinExistence type="predicted"/>
<dbReference type="AlphaFoldDB" id="A0A1J7IYT7"/>
<gene>
    <name evidence="3" type="ORF">CONLIGDRAFT_712938</name>
</gene>
<reference evidence="3 4" key="1">
    <citation type="submission" date="2016-10" db="EMBL/GenBank/DDBJ databases">
        <title>Draft genome sequence of Coniochaeta ligniaria NRRL30616, a lignocellulolytic fungus for bioabatement of inhibitors in plant biomass hydrolysates.</title>
        <authorList>
            <consortium name="DOE Joint Genome Institute"/>
            <person name="Jimenez D.J."/>
            <person name="Hector R.E."/>
            <person name="Riley R."/>
            <person name="Sun H."/>
            <person name="Grigoriev I.V."/>
            <person name="Van Elsas J.D."/>
            <person name="Nichols N.N."/>
        </authorList>
    </citation>
    <scope>NUCLEOTIDE SEQUENCE [LARGE SCALE GENOMIC DNA]</scope>
    <source>
        <strain evidence="3 4">NRRL 30616</strain>
    </source>
</reference>
<dbReference type="GO" id="GO:0008270">
    <property type="term" value="F:zinc ion binding"/>
    <property type="evidence" value="ECO:0007669"/>
    <property type="project" value="InterPro"/>
</dbReference>
<protein>
    <recommendedName>
        <fullName evidence="2">Zn(2)-C6 fungal-type domain-containing protein</fullName>
    </recommendedName>
</protein>
<dbReference type="Proteomes" id="UP000182658">
    <property type="component" value="Unassembled WGS sequence"/>
</dbReference>
<dbReference type="GO" id="GO:0001228">
    <property type="term" value="F:DNA-binding transcription activator activity, RNA polymerase II-specific"/>
    <property type="evidence" value="ECO:0007669"/>
    <property type="project" value="TreeGrafter"/>
</dbReference>
<evidence type="ECO:0000313" key="3">
    <source>
        <dbReference type="EMBL" id="OIW32662.1"/>
    </source>
</evidence>
<keyword evidence="1" id="KW-0539">Nucleus</keyword>
<evidence type="ECO:0000313" key="4">
    <source>
        <dbReference type="Proteomes" id="UP000182658"/>
    </source>
</evidence>
<dbReference type="SMART" id="SM00066">
    <property type="entry name" value="GAL4"/>
    <property type="match status" value="1"/>
</dbReference>
<dbReference type="InterPro" id="IPR053157">
    <property type="entry name" value="Sterol_Uptake_Regulator"/>
</dbReference>
<evidence type="ECO:0000259" key="2">
    <source>
        <dbReference type="PROSITE" id="PS50048"/>
    </source>
</evidence>
<dbReference type="OrthoDB" id="416217at2759"/>
<dbReference type="PROSITE" id="PS50048">
    <property type="entry name" value="ZN2_CY6_FUNGAL_2"/>
    <property type="match status" value="1"/>
</dbReference>
<name>A0A1J7IYT7_9PEZI</name>
<dbReference type="InterPro" id="IPR001138">
    <property type="entry name" value="Zn2Cys6_DnaBD"/>
</dbReference>
<dbReference type="PANTHER" id="PTHR47784">
    <property type="entry name" value="STEROL UPTAKE CONTROL PROTEIN 2"/>
    <property type="match status" value="1"/>
</dbReference>
<dbReference type="Pfam" id="PF00172">
    <property type="entry name" value="Zn_clus"/>
    <property type="match status" value="1"/>
</dbReference>
<dbReference type="PROSITE" id="PS00463">
    <property type="entry name" value="ZN2_CY6_FUNGAL_1"/>
    <property type="match status" value="1"/>
</dbReference>
<keyword evidence="4" id="KW-1185">Reference proteome</keyword>
<dbReference type="InterPro" id="IPR036864">
    <property type="entry name" value="Zn2-C6_fun-type_DNA-bd_sf"/>
</dbReference>
<feature type="domain" description="Zn(2)-C6 fungal-type" evidence="2">
    <location>
        <begin position="23"/>
        <end position="53"/>
    </location>
</feature>
<accession>A0A1J7IYT7</accession>
<dbReference type="PANTHER" id="PTHR47784:SF9">
    <property type="entry name" value="ZN(II)2CYS6 TRANSCRIPTION FACTOR (EUROFUNG)"/>
    <property type="match status" value="1"/>
</dbReference>
<dbReference type="SUPFAM" id="SSF57701">
    <property type="entry name" value="Zn2/Cys6 DNA-binding domain"/>
    <property type="match status" value="1"/>
</dbReference>
<dbReference type="STRING" id="1408157.A0A1J7IYT7"/>
<dbReference type="InParanoid" id="A0A1J7IYT7"/>
<dbReference type="Gene3D" id="4.10.240.10">
    <property type="entry name" value="Zn(2)-C6 fungal-type DNA-binding domain"/>
    <property type="match status" value="1"/>
</dbReference>
<sequence>MSDDASPRIYARKRKSHVKSRGGCRNCKIRRIKCDEAKPLCRRCKSFGVSCTYDRISSELQPFEEAAFSVNATLSTAVSVNQTVLGLLNDNLRQKSPGQPTFRLDDVDLGLLNTFHERSILTLGIESTRYIYQQEGLRLAIKHPFLMHTALALTMMHMRSDDLFSKQTTREVYHWYQGTSLFNRKLADPYLTSSERDAIWMTAALLGCTTLAHIDAVDPEQSWPLKASSPMDLDWLKLSNGKKHAWVIADLSRPDSTLRSFVVQTAIDDFVIKTTDQAAFKALPREMTELCNLNSSSTPENNPYHVAGACVGRLVHIKSCQDNILKFFTFLGQMTPAFQHLLEIRDPRAVLIMLWYQCLLGAGSEAQWYTKKRTVVETEAMIYYLERYHSHVPDMDKLLAFPKRARFGKGLGALARPRMELGLALYSIAGDQRGDSELLETGSFFVTAPS</sequence>
<dbReference type="EMBL" id="KV875095">
    <property type="protein sequence ID" value="OIW32662.1"/>
    <property type="molecule type" value="Genomic_DNA"/>
</dbReference>
<evidence type="ECO:0000256" key="1">
    <source>
        <dbReference type="ARBA" id="ARBA00023242"/>
    </source>
</evidence>
<organism evidence="3 4">
    <name type="scientific">Coniochaeta ligniaria NRRL 30616</name>
    <dbReference type="NCBI Taxonomy" id="1408157"/>
    <lineage>
        <taxon>Eukaryota</taxon>
        <taxon>Fungi</taxon>
        <taxon>Dikarya</taxon>
        <taxon>Ascomycota</taxon>
        <taxon>Pezizomycotina</taxon>
        <taxon>Sordariomycetes</taxon>
        <taxon>Sordariomycetidae</taxon>
        <taxon>Coniochaetales</taxon>
        <taxon>Coniochaetaceae</taxon>
        <taxon>Coniochaeta</taxon>
    </lineage>
</organism>
<dbReference type="CDD" id="cd00067">
    <property type="entry name" value="GAL4"/>
    <property type="match status" value="1"/>
</dbReference>